<evidence type="ECO:0000313" key="2">
    <source>
        <dbReference type="EMBL" id="SVB65753.1"/>
    </source>
</evidence>
<dbReference type="AlphaFoldDB" id="A0A382FU18"/>
<accession>A0A382FU18</accession>
<feature type="compositionally biased region" description="Acidic residues" evidence="1">
    <location>
        <begin position="96"/>
        <end position="109"/>
    </location>
</feature>
<dbReference type="EMBL" id="UINC01051507">
    <property type="protein sequence ID" value="SVB65753.1"/>
    <property type="molecule type" value="Genomic_DNA"/>
</dbReference>
<proteinExistence type="predicted"/>
<reference evidence="2" key="1">
    <citation type="submission" date="2018-05" db="EMBL/GenBank/DDBJ databases">
        <authorList>
            <person name="Lanie J.A."/>
            <person name="Ng W.-L."/>
            <person name="Kazmierczak K.M."/>
            <person name="Andrzejewski T.M."/>
            <person name="Davidsen T.M."/>
            <person name="Wayne K.J."/>
            <person name="Tettelin H."/>
            <person name="Glass J.I."/>
            <person name="Rusch D."/>
            <person name="Podicherti R."/>
            <person name="Tsui H.-C.T."/>
            <person name="Winkler M.E."/>
        </authorList>
    </citation>
    <scope>NUCLEOTIDE SEQUENCE</scope>
</reference>
<organism evidence="2">
    <name type="scientific">marine metagenome</name>
    <dbReference type="NCBI Taxonomy" id="408172"/>
    <lineage>
        <taxon>unclassified sequences</taxon>
        <taxon>metagenomes</taxon>
        <taxon>ecological metagenomes</taxon>
    </lineage>
</organism>
<name>A0A382FU18_9ZZZZ</name>
<gene>
    <name evidence="2" type="ORF">METZ01_LOCUS218607</name>
</gene>
<protein>
    <submittedName>
        <fullName evidence="2">Uncharacterized protein</fullName>
    </submittedName>
</protein>
<evidence type="ECO:0000256" key="1">
    <source>
        <dbReference type="SAM" id="MobiDB-lite"/>
    </source>
</evidence>
<feature type="compositionally biased region" description="Polar residues" evidence="1">
    <location>
        <begin position="32"/>
        <end position="42"/>
    </location>
</feature>
<feature type="region of interest" description="Disordered" evidence="1">
    <location>
        <begin position="19"/>
        <end position="133"/>
    </location>
</feature>
<sequence>MAGQEKTELIAELKKLGKLLDPDLETDEDPPQNATAATSSESIPAGLSPEPPAEPSSLQTVDMFDSETVTPSKQPPLALSPLDTETVPDGSRSTVMDDESDPMLEEQQEEPSTPKGKIPQPTGHDPQLNPDTIDELSGELVNIIEKTLSHRSGEPLDESLRDKLHAEVGNHLKNWLIKD</sequence>